<evidence type="ECO:0000256" key="6">
    <source>
        <dbReference type="ARBA" id="ARBA00022490"/>
    </source>
</evidence>
<feature type="domain" description="Peptidase S9 prolyl oligopeptidase catalytic" evidence="9">
    <location>
        <begin position="472"/>
        <end position="693"/>
    </location>
</feature>
<evidence type="ECO:0000256" key="4">
    <source>
        <dbReference type="ARBA" id="ARBA00011881"/>
    </source>
</evidence>
<comment type="similarity">
    <text evidence="3">Belongs to the peptidase S9C family.</text>
</comment>
<dbReference type="Pfam" id="PF19283">
    <property type="entry name" value="APEH_N"/>
    <property type="match status" value="1"/>
</dbReference>
<evidence type="ECO:0000313" key="11">
    <source>
        <dbReference type="EMBL" id="KLO13617.1"/>
    </source>
</evidence>
<dbReference type="EC" id="3.4.19.1" evidence="5"/>
<dbReference type="GO" id="GO:0005737">
    <property type="term" value="C:cytoplasm"/>
    <property type="evidence" value="ECO:0007669"/>
    <property type="project" value="UniProtKB-SubCell"/>
</dbReference>
<feature type="non-terminal residue" evidence="11">
    <location>
        <position position="1"/>
    </location>
</feature>
<name>A0A0H2RPS9_9AGAM</name>
<comment type="subunit">
    <text evidence="4">Homotetramer.</text>
</comment>
<evidence type="ECO:0000256" key="2">
    <source>
        <dbReference type="ARBA" id="ARBA00004496"/>
    </source>
</evidence>
<evidence type="ECO:0000259" key="10">
    <source>
        <dbReference type="Pfam" id="PF19283"/>
    </source>
</evidence>
<dbReference type="GO" id="GO:0008242">
    <property type="term" value="F:omega peptidase activity"/>
    <property type="evidence" value="ECO:0007669"/>
    <property type="project" value="UniProtKB-EC"/>
</dbReference>
<comment type="subcellular location">
    <subcellularLocation>
        <location evidence="2">Cytoplasm</location>
    </subcellularLocation>
</comment>
<evidence type="ECO:0000256" key="7">
    <source>
        <dbReference type="ARBA" id="ARBA00022801"/>
    </source>
</evidence>
<dbReference type="InParanoid" id="A0A0H2RPS9"/>
<dbReference type="InterPro" id="IPR029058">
    <property type="entry name" value="AB_hydrolase_fold"/>
</dbReference>
<dbReference type="OrthoDB" id="43744at2759"/>
<evidence type="ECO:0000259" key="9">
    <source>
        <dbReference type="Pfam" id="PF00326"/>
    </source>
</evidence>
<comment type="catalytic activity">
    <reaction evidence="1">
        <text>Cleavage of an N-acetyl or N-formyl amino acid from the N-terminus of a polypeptide.</text>
        <dbReference type="EC" id="3.4.19.1"/>
    </reaction>
</comment>
<dbReference type="Gene3D" id="3.40.50.1820">
    <property type="entry name" value="alpha/beta hydrolase"/>
    <property type="match status" value="1"/>
</dbReference>
<accession>A0A0H2RPS9</accession>
<dbReference type="AlphaFoldDB" id="A0A0H2RPS9"/>
<protein>
    <recommendedName>
        <fullName evidence="5">acylaminoacyl-peptidase</fullName>
        <ecNumber evidence="5">3.4.19.1</ecNumber>
    </recommendedName>
    <alternativeName>
        <fullName evidence="8">Dipeptidyl-peptidase V</fullName>
    </alternativeName>
</protein>
<keyword evidence="7 11" id="KW-0378">Hydrolase</keyword>
<dbReference type="EMBL" id="KQ085957">
    <property type="protein sequence ID" value="KLO13617.1"/>
    <property type="molecule type" value="Genomic_DNA"/>
</dbReference>
<feature type="domain" description="Acylamino-acid-releasing enzyme N-terminal" evidence="10">
    <location>
        <begin position="3"/>
        <end position="396"/>
    </location>
</feature>
<dbReference type="InterPro" id="IPR045550">
    <property type="entry name" value="AARE_N"/>
</dbReference>
<gene>
    <name evidence="11" type="ORF">SCHPADRAFT_827767</name>
</gene>
<organism evidence="11 12">
    <name type="scientific">Schizopora paradoxa</name>
    <dbReference type="NCBI Taxonomy" id="27342"/>
    <lineage>
        <taxon>Eukaryota</taxon>
        <taxon>Fungi</taxon>
        <taxon>Dikarya</taxon>
        <taxon>Basidiomycota</taxon>
        <taxon>Agaricomycotina</taxon>
        <taxon>Agaricomycetes</taxon>
        <taxon>Hymenochaetales</taxon>
        <taxon>Schizoporaceae</taxon>
        <taxon>Schizopora</taxon>
    </lineage>
</organism>
<dbReference type="InterPro" id="IPR001375">
    <property type="entry name" value="Peptidase_S9_cat"/>
</dbReference>
<evidence type="ECO:0000256" key="8">
    <source>
        <dbReference type="ARBA" id="ARBA00032829"/>
    </source>
</evidence>
<dbReference type="GO" id="GO:0006508">
    <property type="term" value="P:proteolysis"/>
    <property type="evidence" value="ECO:0007669"/>
    <property type="project" value="InterPro"/>
</dbReference>
<keyword evidence="12" id="KW-1185">Reference proteome</keyword>
<evidence type="ECO:0000256" key="5">
    <source>
        <dbReference type="ARBA" id="ARBA00012917"/>
    </source>
</evidence>
<keyword evidence="6" id="KW-0963">Cytoplasm</keyword>
<dbReference type="PANTHER" id="PTHR42776:SF4">
    <property type="entry name" value="ACYLAMINO-ACID-RELEASING ENZYME"/>
    <property type="match status" value="1"/>
</dbReference>
<evidence type="ECO:0000256" key="3">
    <source>
        <dbReference type="ARBA" id="ARBA00010040"/>
    </source>
</evidence>
<dbReference type="Pfam" id="PF00326">
    <property type="entry name" value="Peptidase_S9"/>
    <property type="match status" value="1"/>
</dbReference>
<dbReference type="GO" id="GO:0004252">
    <property type="term" value="F:serine-type endopeptidase activity"/>
    <property type="evidence" value="ECO:0007669"/>
    <property type="project" value="TreeGrafter"/>
</dbReference>
<evidence type="ECO:0000313" key="12">
    <source>
        <dbReference type="Proteomes" id="UP000053477"/>
    </source>
</evidence>
<proteinExistence type="inferred from homology"/>
<dbReference type="Proteomes" id="UP000053477">
    <property type="component" value="Unassembled WGS sequence"/>
</dbReference>
<reference evidence="11 12" key="1">
    <citation type="submission" date="2015-04" db="EMBL/GenBank/DDBJ databases">
        <title>Complete genome sequence of Schizopora paradoxa KUC8140, a cosmopolitan wood degrader in East Asia.</title>
        <authorList>
            <consortium name="DOE Joint Genome Institute"/>
            <person name="Min B."/>
            <person name="Park H."/>
            <person name="Jang Y."/>
            <person name="Kim J.-J."/>
            <person name="Kim K.H."/>
            <person name="Pangilinan J."/>
            <person name="Lipzen A."/>
            <person name="Riley R."/>
            <person name="Grigoriev I.V."/>
            <person name="Spatafora J.W."/>
            <person name="Choi I.-G."/>
        </authorList>
    </citation>
    <scope>NUCLEOTIDE SEQUENCE [LARGE SCALE GENOMIC DNA]</scope>
    <source>
        <strain evidence="11 12">KUC8140</strain>
    </source>
</reference>
<sequence>DAVATFPSPSGALLAVLRESTADGGEKKRFVEVWRGSSLQAVSEVTKLHGSFYAQDFFASSSFSKSEDSLLYTAEANPPEAEDDGKAYDKFRFRPHMGERLIGKKRPGVFLMQWGQANPLAPKNPTTRDNPSPKIRNTTVLRLTYPSLDPREPIVSFGQAVFDTEGTIYATGFEHTKDGRFLGLVGCFNRPTGIWEIRTVDGKADTKAQTQECTAKKLTTDDRSCRSPRVVRTSDGTSTLVWLSHKRGGPHHSCARLDARDLKTGEQRIVVHTVWEPDVRAPSPVSSKSAAKLDQPQPLPDETVFRGLYVDQLPQQPFIELEGKPFILTHSVCTHYNTIYLISLENGETWRAVFKDGGLLYSWSVLGTDGKNRFVCMRSRLDVPNELVLGTFEKKDAPPSLRIIDKPDLSVDIMHTLDRLHHTVISYGERRHVETIVVEKIDEDATETIKPCILIPHGGPHIAMSIAFSPVVAAFVFEGYTVAMTNYTGSLGYGEKHVMELIGQCGTLDVKDCFGAAHFLVQKGYAKHGKGCLFVYGGSHGGFIAGNLIGQFPNTFSAAVMRNPVIAAGDMIANTDIPDWCFSEFGLEDQFTMGNADKDAEHLADGTRTAAWEALQDASPISCIGDVEAPVLLLIGEQDQRVPPSQGKNYYHALKERGKTVDMLCFPSGGHPLGEVENARASFEAVRDWFNKYR</sequence>
<evidence type="ECO:0000256" key="1">
    <source>
        <dbReference type="ARBA" id="ARBA00000721"/>
    </source>
</evidence>
<dbReference type="STRING" id="27342.A0A0H2RPS9"/>
<dbReference type="PANTHER" id="PTHR42776">
    <property type="entry name" value="SERINE PEPTIDASE S9 FAMILY MEMBER"/>
    <property type="match status" value="1"/>
</dbReference>
<dbReference type="SUPFAM" id="SSF53474">
    <property type="entry name" value="alpha/beta-Hydrolases"/>
    <property type="match status" value="1"/>
</dbReference>